<keyword evidence="4 6" id="KW-1133">Transmembrane helix</keyword>
<dbReference type="PANTHER" id="PTHR23505:SF79">
    <property type="entry name" value="PROTEIN SPINSTER"/>
    <property type="match status" value="1"/>
</dbReference>
<dbReference type="PROSITE" id="PS50850">
    <property type="entry name" value="MFS"/>
    <property type="match status" value="1"/>
</dbReference>
<feature type="transmembrane region" description="Helical" evidence="6">
    <location>
        <begin position="144"/>
        <end position="166"/>
    </location>
</feature>
<feature type="transmembrane region" description="Helical" evidence="6">
    <location>
        <begin position="16"/>
        <end position="34"/>
    </location>
</feature>
<feature type="transmembrane region" description="Helical" evidence="6">
    <location>
        <begin position="86"/>
        <end position="112"/>
    </location>
</feature>
<feature type="transmembrane region" description="Helical" evidence="6">
    <location>
        <begin position="54"/>
        <end position="74"/>
    </location>
</feature>
<dbReference type="InterPro" id="IPR036259">
    <property type="entry name" value="MFS_trans_sf"/>
</dbReference>
<evidence type="ECO:0000313" key="8">
    <source>
        <dbReference type="EMBL" id="MDM0044434.1"/>
    </source>
</evidence>
<feature type="transmembrane region" description="Helical" evidence="6">
    <location>
        <begin position="322"/>
        <end position="347"/>
    </location>
</feature>
<accession>A0ABT7N913</accession>
<dbReference type="RefSeq" id="WP_286659472.1">
    <property type="nucleotide sequence ID" value="NZ_JASZYV010000001.1"/>
</dbReference>
<evidence type="ECO:0000256" key="5">
    <source>
        <dbReference type="ARBA" id="ARBA00023136"/>
    </source>
</evidence>
<evidence type="ECO:0000256" key="6">
    <source>
        <dbReference type="SAM" id="Phobius"/>
    </source>
</evidence>
<protein>
    <submittedName>
        <fullName evidence="8">MFS transporter</fullName>
    </submittedName>
</protein>
<feature type="transmembrane region" description="Helical" evidence="6">
    <location>
        <begin position="359"/>
        <end position="384"/>
    </location>
</feature>
<keyword evidence="9" id="KW-1185">Reference proteome</keyword>
<evidence type="ECO:0000259" key="7">
    <source>
        <dbReference type="PROSITE" id="PS50850"/>
    </source>
</evidence>
<evidence type="ECO:0000256" key="1">
    <source>
        <dbReference type="ARBA" id="ARBA00004141"/>
    </source>
</evidence>
<feature type="transmembrane region" description="Helical" evidence="6">
    <location>
        <begin position="261"/>
        <end position="282"/>
    </location>
</feature>
<feature type="transmembrane region" description="Helical" evidence="6">
    <location>
        <begin position="396"/>
        <end position="416"/>
    </location>
</feature>
<sequence>MNIQESKDFRIGGPRATYVLIICSLLNAVAYADWQVMAVVLQPMKLALGLNDSQVGAINTAYFLGIIVCTLPVAHLVDAWSRKKMIGIMALAWSTMTLVTGLAGGFMALVLARLGVGIGEAGYAPGGTALVSASYPASQRARKLGIFNVFITVGVILGVVVGGYLSAHHGGWRTPFVVFAVPGLVLGVLAFFMQDYRLERSAGAAQERTGLFANLRLLLTVPTLRWMYLGLGMYAVLQISVGTWFPSLLMRAYDIKEDKAGLVMGVVTIFGLAGPILGGVLADRWHERVPGGRMRLAAVSIAIAAVFMFLVLLAGLDLNNKPLMMFCAAMMPLHSIFVGMALPAVAATSQDVVPPSLKGLSWGAAMVSLFLLGGAWGPLLVGAISDRVAGGYQGLAIGLAVTGLFGFIACATWFAAARHVESDMRRAAGLGSSRMGDTPSRASAA</sequence>
<dbReference type="Pfam" id="PF07690">
    <property type="entry name" value="MFS_1"/>
    <property type="match status" value="1"/>
</dbReference>
<gene>
    <name evidence="8" type="ORF">QTH91_08090</name>
</gene>
<comment type="caution">
    <text evidence="8">The sequence shown here is derived from an EMBL/GenBank/DDBJ whole genome shotgun (WGS) entry which is preliminary data.</text>
</comment>
<dbReference type="PANTHER" id="PTHR23505">
    <property type="entry name" value="SPINSTER"/>
    <property type="match status" value="1"/>
</dbReference>
<feature type="transmembrane region" description="Helical" evidence="6">
    <location>
        <begin position="294"/>
        <end position="316"/>
    </location>
</feature>
<reference evidence="8" key="1">
    <citation type="submission" date="2023-06" db="EMBL/GenBank/DDBJ databases">
        <authorList>
            <person name="Jiang Y."/>
            <person name="Liu Q."/>
        </authorList>
    </citation>
    <scope>NUCLEOTIDE SEQUENCE</scope>
    <source>
        <strain evidence="8">CGMCC 1.12089</strain>
    </source>
</reference>
<name>A0ABT7N913_9BURK</name>
<evidence type="ECO:0000256" key="2">
    <source>
        <dbReference type="ARBA" id="ARBA00022448"/>
    </source>
</evidence>
<evidence type="ECO:0000256" key="4">
    <source>
        <dbReference type="ARBA" id="ARBA00022989"/>
    </source>
</evidence>
<dbReference type="Gene3D" id="1.20.1250.20">
    <property type="entry name" value="MFS general substrate transporter like domains"/>
    <property type="match status" value="2"/>
</dbReference>
<dbReference type="SUPFAM" id="SSF103473">
    <property type="entry name" value="MFS general substrate transporter"/>
    <property type="match status" value="1"/>
</dbReference>
<organism evidence="8 9">
    <name type="scientific">Variovorax dokdonensis</name>
    <dbReference type="NCBI Taxonomy" id="344883"/>
    <lineage>
        <taxon>Bacteria</taxon>
        <taxon>Pseudomonadati</taxon>
        <taxon>Pseudomonadota</taxon>
        <taxon>Betaproteobacteria</taxon>
        <taxon>Burkholderiales</taxon>
        <taxon>Comamonadaceae</taxon>
        <taxon>Variovorax</taxon>
    </lineage>
</organism>
<proteinExistence type="predicted"/>
<keyword evidence="5 6" id="KW-0472">Membrane</keyword>
<dbReference type="InterPro" id="IPR044770">
    <property type="entry name" value="MFS_spinster-like"/>
</dbReference>
<evidence type="ECO:0000256" key="3">
    <source>
        <dbReference type="ARBA" id="ARBA00022692"/>
    </source>
</evidence>
<dbReference type="InterPro" id="IPR011701">
    <property type="entry name" value="MFS"/>
</dbReference>
<evidence type="ECO:0000313" key="9">
    <source>
        <dbReference type="Proteomes" id="UP001174908"/>
    </source>
</evidence>
<keyword evidence="3 6" id="KW-0812">Transmembrane</keyword>
<feature type="transmembrane region" description="Helical" evidence="6">
    <location>
        <begin position="172"/>
        <end position="192"/>
    </location>
</feature>
<keyword evidence="2" id="KW-0813">Transport</keyword>
<feature type="transmembrane region" description="Helical" evidence="6">
    <location>
        <begin position="226"/>
        <end position="249"/>
    </location>
</feature>
<comment type="subcellular location">
    <subcellularLocation>
        <location evidence="1">Membrane</location>
        <topology evidence="1">Multi-pass membrane protein</topology>
    </subcellularLocation>
</comment>
<dbReference type="EMBL" id="JASZYV010000001">
    <property type="protein sequence ID" value="MDM0044434.1"/>
    <property type="molecule type" value="Genomic_DNA"/>
</dbReference>
<dbReference type="Proteomes" id="UP001174908">
    <property type="component" value="Unassembled WGS sequence"/>
</dbReference>
<dbReference type="InterPro" id="IPR020846">
    <property type="entry name" value="MFS_dom"/>
</dbReference>
<feature type="domain" description="Major facilitator superfamily (MFS) profile" evidence="7">
    <location>
        <begin position="19"/>
        <end position="418"/>
    </location>
</feature>